<dbReference type="Pfam" id="PF12796">
    <property type="entry name" value="Ank_2"/>
    <property type="match status" value="1"/>
</dbReference>
<reference evidence="4 5" key="1">
    <citation type="submission" date="2021-02" db="EMBL/GenBank/DDBJ databases">
        <title>Pan-genome distribution and transcriptional activeness of fungal secondary metabolism genes in Aspergillus section Fumigati.</title>
        <authorList>
            <person name="Takahashi H."/>
            <person name="Umemura M."/>
            <person name="Ninomiya A."/>
            <person name="Kusuya Y."/>
            <person name="Urayama S."/>
            <person name="Shimizu M."/>
            <person name="Watanabe A."/>
            <person name="Kamei K."/>
            <person name="Yaguchi T."/>
            <person name="Hagiwara D."/>
        </authorList>
    </citation>
    <scope>NUCLEOTIDE SEQUENCE [LARGE SCALE GENOMIC DNA]</scope>
    <source>
        <strain evidence="4 5">IFM 47045</strain>
    </source>
</reference>
<feature type="repeat" description="ANK" evidence="3">
    <location>
        <begin position="78"/>
        <end position="110"/>
    </location>
</feature>
<evidence type="ECO:0000256" key="3">
    <source>
        <dbReference type="PROSITE-ProRule" id="PRU00023"/>
    </source>
</evidence>
<proteinExistence type="predicted"/>
<evidence type="ECO:0000313" key="5">
    <source>
        <dbReference type="Proteomes" id="UP000710440"/>
    </source>
</evidence>
<keyword evidence="5" id="KW-1185">Reference proteome</keyword>
<dbReference type="PROSITE" id="PS50088">
    <property type="entry name" value="ANK_REPEAT"/>
    <property type="match status" value="1"/>
</dbReference>
<evidence type="ECO:0000313" key="4">
    <source>
        <dbReference type="EMBL" id="GIK07268.1"/>
    </source>
</evidence>
<dbReference type="OrthoDB" id="4772757at2759"/>
<dbReference type="AlphaFoldDB" id="A0A9P3C369"/>
<accession>A0A9P3C369</accession>
<keyword evidence="2 3" id="KW-0040">ANK repeat</keyword>
<sequence>MEMEIQKGILGFFQHGSRGYKARLKIWEPDFSDFGDKFQPCHGAPMMAPIYHASSAGLRQRVRLLLDEKADINEQGGRYSNALQVASYGGHSEIVYLLLERGADVNAQGGEYANALGAASATGHRETLELLN</sequence>
<dbReference type="Proteomes" id="UP000710440">
    <property type="component" value="Unassembled WGS sequence"/>
</dbReference>
<name>A0A9P3C369_ASPVI</name>
<dbReference type="RefSeq" id="XP_043130454.1">
    <property type="nucleotide sequence ID" value="XM_043274519.1"/>
</dbReference>
<dbReference type="PANTHER" id="PTHR24171">
    <property type="entry name" value="ANKYRIN REPEAT DOMAIN-CONTAINING PROTEIN 39-RELATED"/>
    <property type="match status" value="1"/>
</dbReference>
<evidence type="ECO:0008006" key="6">
    <source>
        <dbReference type="Google" id="ProtNLM"/>
    </source>
</evidence>
<dbReference type="PROSITE" id="PS50297">
    <property type="entry name" value="ANK_REP_REGION"/>
    <property type="match status" value="1"/>
</dbReference>
<protein>
    <recommendedName>
        <fullName evidence="6">Ankyrin</fullName>
    </recommendedName>
</protein>
<comment type="caution">
    <text evidence="4">The sequence shown here is derived from an EMBL/GenBank/DDBJ whole genome shotgun (WGS) entry which is preliminary data.</text>
</comment>
<dbReference type="InterPro" id="IPR036770">
    <property type="entry name" value="Ankyrin_rpt-contain_sf"/>
</dbReference>
<dbReference type="SUPFAM" id="SSF48403">
    <property type="entry name" value="Ankyrin repeat"/>
    <property type="match status" value="1"/>
</dbReference>
<evidence type="ECO:0000256" key="2">
    <source>
        <dbReference type="ARBA" id="ARBA00023043"/>
    </source>
</evidence>
<dbReference type="Gene3D" id="1.25.40.20">
    <property type="entry name" value="Ankyrin repeat-containing domain"/>
    <property type="match status" value="1"/>
</dbReference>
<dbReference type="SMART" id="SM00248">
    <property type="entry name" value="ANK"/>
    <property type="match status" value="2"/>
</dbReference>
<gene>
    <name evidence="4" type="ORF">Aspvir_002926</name>
</gene>
<dbReference type="EMBL" id="BOPL01000013">
    <property type="protein sequence ID" value="GIK07268.1"/>
    <property type="molecule type" value="Genomic_DNA"/>
</dbReference>
<dbReference type="InterPro" id="IPR002110">
    <property type="entry name" value="Ankyrin_rpt"/>
</dbReference>
<organism evidence="4 5">
    <name type="scientific">Aspergillus viridinutans</name>
    <dbReference type="NCBI Taxonomy" id="75553"/>
    <lineage>
        <taxon>Eukaryota</taxon>
        <taxon>Fungi</taxon>
        <taxon>Dikarya</taxon>
        <taxon>Ascomycota</taxon>
        <taxon>Pezizomycotina</taxon>
        <taxon>Eurotiomycetes</taxon>
        <taxon>Eurotiomycetidae</taxon>
        <taxon>Eurotiales</taxon>
        <taxon>Aspergillaceae</taxon>
        <taxon>Aspergillus</taxon>
        <taxon>Aspergillus subgen. Fumigati</taxon>
    </lineage>
</organism>
<dbReference type="GeneID" id="66930908"/>
<evidence type="ECO:0000256" key="1">
    <source>
        <dbReference type="ARBA" id="ARBA00022737"/>
    </source>
</evidence>
<keyword evidence="1" id="KW-0677">Repeat</keyword>